<dbReference type="PANTHER" id="PTHR34406">
    <property type="entry name" value="PROTEIN YCEI"/>
    <property type="match status" value="1"/>
</dbReference>
<dbReference type="Gene3D" id="2.40.128.110">
    <property type="entry name" value="Lipid/polyisoprenoid-binding, YceI-like"/>
    <property type="match status" value="1"/>
</dbReference>
<dbReference type="InterPro" id="IPR007372">
    <property type="entry name" value="Lipid/polyisoprenoid-bd_YceI"/>
</dbReference>
<dbReference type="AlphaFoldDB" id="A0A4R5W790"/>
<keyword evidence="2" id="KW-0812">Transmembrane</keyword>
<dbReference type="Proteomes" id="UP000294929">
    <property type="component" value="Unassembled WGS sequence"/>
</dbReference>
<evidence type="ECO:0000256" key="2">
    <source>
        <dbReference type="SAM" id="Phobius"/>
    </source>
</evidence>
<dbReference type="OrthoDB" id="117810at2"/>
<accession>A0A4R5W790</accession>
<keyword evidence="2" id="KW-0472">Membrane</keyword>
<organism evidence="4 5">
    <name type="scientific">Mycolicibacterium mucogenicum</name>
    <name type="common">Mycobacterium mucogenicum</name>
    <dbReference type="NCBI Taxonomy" id="56689"/>
    <lineage>
        <taxon>Bacteria</taxon>
        <taxon>Bacillati</taxon>
        <taxon>Actinomycetota</taxon>
        <taxon>Actinomycetes</taxon>
        <taxon>Mycobacteriales</taxon>
        <taxon>Mycobacteriaceae</taxon>
        <taxon>Mycolicibacterium</taxon>
    </lineage>
</organism>
<gene>
    <name evidence="4" type="ORF">EUA03_26550</name>
</gene>
<dbReference type="Pfam" id="PF04264">
    <property type="entry name" value="YceI"/>
    <property type="match status" value="1"/>
</dbReference>
<dbReference type="EMBL" id="SDLO01000043">
    <property type="protein sequence ID" value="TDK84457.1"/>
    <property type="molecule type" value="Genomic_DNA"/>
</dbReference>
<evidence type="ECO:0000259" key="3">
    <source>
        <dbReference type="SMART" id="SM00867"/>
    </source>
</evidence>
<dbReference type="SMART" id="SM00867">
    <property type="entry name" value="YceI"/>
    <property type="match status" value="1"/>
</dbReference>
<evidence type="ECO:0000256" key="1">
    <source>
        <dbReference type="ARBA" id="ARBA00008812"/>
    </source>
</evidence>
<name>A0A4R5W790_MYCMU</name>
<evidence type="ECO:0000313" key="5">
    <source>
        <dbReference type="Proteomes" id="UP000294929"/>
    </source>
</evidence>
<comment type="caution">
    <text evidence="4">The sequence shown here is derived from an EMBL/GenBank/DDBJ whole genome shotgun (WGS) entry which is preliminary data.</text>
</comment>
<sequence length="267" mass="28310">MVAPNSSVNTTWPTAGWRCTRWRAHPADVGRALYIEGVAKRLLLLLAVLAVVGVCAGPWFYRTQMEGAPAPALTLPSTHRPASTNLDGKWIVAAGPDDEANRSQAGYRARQQLLWETVTVTGRTNSVRGDATVAGGTLQAASFVVDVATMQSPHRGRDDRFRGPDVMDAAKFPTAKLAVLDPVDLSSIAGDGTPTTMEVSAQLTLKGVARQVAVRLDVQRSGNGVVAVGQIPVTFADYGIVPPAPPVGLLAVDPIVTIEFLVNLVKR</sequence>
<comment type="similarity">
    <text evidence="1">Belongs to the UPF0312 family.</text>
</comment>
<evidence type="ECO:0000313" key="4">
    <source>
        <dbReference type="EMBL" id="TDK84457.1"/>
    </source>
</evidence>
<dbReference type="PANTHER" id="PTHR34406:SF1">
    <property type="entry name" value="PROTEIN YCEI"/>
    <property type="match status" value="1"/>
</dbReference>
<protein>
    <submittedName>
        <fullName evidence="4">YceI family protein</fullName>
    </submittedName>
</protein>
<dbReference type="InterPro" id="IPR036761">
    <property type="entry name" value="TTHA0802/YceI-like_sf"/>
</dbReference>
<dbReference type="SUPFAM" id="SSF101874">
    <property type="entry name" value="YceI-like"/>
    <property type="match status" value="1"/>
</dbReference>
<proteinExistence type="inferred from homology"/>
<feature type="domain" description="Lipid/polyisoprenoid-binding YceI-like" evidence="3">
    <location>
        <begin position="89"/>
        <end position="265"/>
    </location>
</feature>
<keyword evidence="2" id="KW-1133">Transmembrane helix</keyword>
<feature type="transmembrane region" description="Helical" evidence="2">
    <location>
        <begin position="42"/>
        <end position="61"/>
    </location>
</feature>
<reference evidence="4 5" key="1">
    <citation type="submission" date="2019-01" db="EMBL/GenBank/DDBJ databases">
        <title>High-quality-draft genome sequences of five non-tuberculosis mycobacteriaceae isolated from a nosocomial environment.</title>
        <authorList>
            <person name="Tiago I."/>
            <person name="Alarico S."/>
            <person name="Pereira S.G."/>
            <person name="Coelho C."/>
            <person name="Maranha A."/>
            <person name="Empadinhas N."/>
        </authorList>
    </citation>
    <scope>NUCLEOTIDE SEQUENCE [LARGE SCALE GENOMIC DNA]</scope>
    <source>
        <strain evidence="4 5">24AIII</strain>
    </source>
</reference>